<dbReference type="Proteomes" id="UP000027361">
    <property type="component" value="Unassembled WGS sequence"/>
</dbReference>
<evidence type="ECO:0008006" key="5">
    <source>
        <dbReference type="Google" id="ProtNLM"/>
    </source>
</evidence>
<dbReference type="InParanoid" id="A0A066VYS5"/>
<accession>A0A066VYS5</accession>
<dbReference type="HOGENOM" id="CLU_245057_0_0_1"/>
<dbReference type="RefSeq" id="XP_013242585.1">
    <property type="nucleotide sequence ID" value="XM_013387131.1"/>
</dbReference>
<feature type="coiled-coil region" evidence="1">
    <location>
        <begin position="218"/>
        <end position="267"/>
    </location>
</feature>
<evidence type="ECO:0000256" key="2">
    <source>
        <dbReference type="SAM" id="MobiDB-lite"/>
    </source>
</evidence>
<dbReference type="GeneID" id="25264652"/>
<sequence length="1582" mass="177148">MDTTSEAGPSVSGVPPPPPLPYAATPNATSGGASTASSANPGTADQEDRTAGAEADAPDPTAMDVDLAEPQQEPPPAQPTQTTQAAQPPTPNYSTINADISVANVDITTWQSIFDEHGSIDARRFPGASGETKRHIHDDEDVHQQVQALLRTRTTNGSESDTFSVNASASPFSSTLAAPAVVAARPPLHERAVSMYSEHRYLSGLLSRERSVAGSTPSPELQQRAQQLVADVQDARAELIALWNDIKDLVKRILEVKEAQIESEQRERKLQADARKQKQLEVAQARKMVLQAEMLERLGEKMQRLPPEILMLIWVHSEIPMKFQLVCKRWYGLTQDASWRAEYLANRFAPYEVIFQAIARPKIFTVELFERLIKKGMPLPRYLVQELLVNKVGQPNFTHPLSSIDTTSPDFFGPEVPNHSISWRPAARWGAGISTRSLTAVLIEASKRFGNQLELYGRESDGALHGTWYKLARAGQRGEGFSMIGISLAGNATDRRMTEEMVKLYKEHDFIPYFTDLCDERASQASALSDILACVICHEPSIAKYVSRQGWRQKESTKLAMFAWLLKNNRSKLLKLLDLGLPEWSLPVTFAAREFLGIMPGRWQLSRRDVAISFPESRFNDFKLQRFSREQEWELLLELNKEHRLAFDLTALAEKFFRFSDAFGCNWTRYAFVRRLVQDLPDANVGKGTTLLEAVFFGLDMGQLDLTQAHELLKDRMHVTSEHMVYVLLCNWTRKAFALSYGELYVANFDEAGVLAKAMPDLMEQPYKGKLLDALFERVSTPERKEELRTIFLEALKTKAIRDLWRIDEDRALGKIDKNPGSDLSENTRTTIGQKWQFPDRRQSFSIKQYRIGFAPTGIPGFLPLGDITPADRCKYVQDREKKAAVLGKGNCAITASVAAAAVESMFKVKGKGKGKAKAKATLDSIDAYDPEAEDVSMSMMEDESMSTAAGEDDDALEPVLDGIAASVFRREIDYHAMVTPGDNDPVNLLLNFNENEDPMQVFKTRTLDGNDSRVDPFGRSYSVMASEMEIILSCRRQNFFGIRWSDGGDFWFKAWDHFQQDPAFVCMIFSHALLNGDQDWAKRCLRGGAKLTMDHFRMILRTGRQPPAWMIANLLEEAPDFAESDDSIIFNTIDPSSPIQIDEHPWYEPGIVKEYLTEKSKRAVKTGMAAAGASGSGSGSGTAEREHCAAAAADAVETVQTEQGQHATSSGKDLAIPISINTNVATGYRDEANTDHGGGPDNGNEPNSLPCSPTSSVSYGMVDPWMVMGDSESEDYEHLADDDIALLLNEVAYQRRMASESERCVRGSRTATTTSAATDPQFATLIGNRIKTLDEAEADRRALSTWKWQHAFQILSDEVSAEYTFKRAMAKEQKDEDGKVQRTRHSDFKKWCQKFNELYKSEHNLFRRNIMTQKRLIMGKEATGEGLSHLEEDAFSPAAALLELPGLLAEAREKDQSRYREPQTIVEACYRNRVAFQSRHPLHRQVVGGRYSRRRHSSHQAKNAIAREFINSYTGLPHSSSTLDKYDDPNDRDYTPPVSKHAKAQKPKRLRKKSTMDMHPTERGVSPPCSDCDYPNEEGEY</sequence>
<dbReference type="EMBL" id="JMSN01000056">
    <property type="protein sequence ID" value="KDN43964.1"/>
    <property type="molecule type" value="Genomic_DNA"/>
</dbReference>
<feature type="compositionally biased region" description="Low complexity" evidence="2">
    <location>
        <begin position="23"/>
        <end position="44"/>
    </location>
</feature>
<reference evidence="3 4" key="1">
    <citation type="submission" date="2014-05" db="EMBL/GenBank/DDBJ databases">
        <title>Draft genome sequence of a rare smut relative, Tilletiaria anomala UBC 951.</title>
        <authorList>
            <consortium name="DOE Joint Genome Institute"/>
            <person name="Toome M."/>
            <person name="Kuo A."/>
            <person name="Henrissat B."/>
            <person name="Lipzen A."/>
            <person name="Tritt A."/>
            <person name="Yoshinaga Y."/>
            <person name="Zane M."/>
            <person name="Barry K."/>
            <person name="Grigoriev I.V."/>
            <person name="Spatafora J.W."/>
            <person name="Aimea M.C."/>
        </authorList>
    </citation>
    <scope>NUCLEOTIDE SEQUENCE [LARGE SCALE GENOMIC DNA]</scope>
    <source>
        <strain evidence="3 4">UBC 951</strain>
    </source>
</reference>
<name>A0A066VYS5_TILAU</name>
<feature type="region of interest" description="Disordered" evidence="2">
    <location>
        <begin position="1"/>
        <end position="95"/>
    </location>
</feature>
<gene>
    <name evidence="3" type="ORF">K437DRAFT_257269</name>
</gene>
<proteinExistence type="predicted"/>
<feature type="region of interest" description="Disordered" evidence="2">
    <location>
        <begin position="1517"/>
        <end position="1582"/>
    </location>
</feature>
<evidence type="ECO:0000313" key="3">
    <source>
        <dbReference type="EMBL" id="KDN43964.1"/>
    </source>
</evidence>
<keyword evidence="1" id="KW-0175">Coiled coil</keyword>
<organism evidence="3 4">
    <name type="scientific">Tilletiaria anomala (strain ATCC 24038 / CBS 436.72 / UBC 951)</name>
    <dbReference type="NCBI Taxonomy" id="1037660"/>
    <lineage>
        <taxon>Eukaryota</taxon>
        <taxon>Fungi</taxon>
        <taxon>Dikarya</taxon>
        <taxon>Basidiomycota</taxon>
        <taxon>Ustilaginomycotina</taxon>
        <taxon>Exobasidiomycetes</taxon>
        <taxon>Georgefischeriales</taxon>
        <taxon>Tilletiariaceae</taxon>
        <taxon>Tilletiaria</taxon>
    </lineage>
</organism>
<feature type="region of interest" description="Disordered" evidence="2">
    <location>
        <begin position="1229"/>
        <end position="1255"/>
    </location>
</feature>
<comment type="caution">
    <text evidence="3">The sequence shown here is derived from an EMBL/GenBank/DDBJ whole genome shotgun (WGS) entry which is preliminary data.</text>
</comment>
<dbReference type="OrthoDB" id="10691951at2759"/>
<evidence type="ECO:0000313" key="4">
    <source>
        <dbReference type="Proteomes" id="UP000027361"/>
    </source>
</evidence>
<feature type="compositionally biased region" description="Basic and acidic residues" evidence="2">
    <location>
        <begin position="1525"/>
        <end position="1535"/>
    </location>
</feature>
<keyword evidence="4" id="KW-1185">Reference proteome</keyword>
<feature type="compositionally biased region" description="Basic residues" evidence="2">
    <location>
        <begin position="1541"/>
        <end position="1554"/>
    </location>
</feature>
<dbReference type="STRING" id="1037660.A0A066VYS5"/>
<feature type="compositionally biased region" description="Polar residues" evidence="2">
    <location>
        <begin position="1245"/>
        <end position="1255"/>
    </location>
</feature>
<protein>
    <recommendedName>
        <fullName evidence="5">F-box domain-containing protein</fullName>
    </recommendedName>
</protein>
<evidence type="ECO:0000256" key="1">
    <source>
        <dbReference type="SAM" id="Coils"/>
    </source>
</evidence>